<evidence type="ECO:0000313" key="1">
    <source>
        <dbReference type="EMBL" id="RMC08075.1"/>
    </source>
</evidence>
<name>A0A3M0K476_HIRRU</name>
<protein>
    <submittedName>
        <fullName evidence="1">Uncharacterized protein</fullName>
    </submittedName>
</protein>
<keyword evidence="2" id="KW-1185">Reference proteome</keyword>
<organism evidence="1 2">
    <name type="scientific">Hirundo rustica rustica</name>
    <dbReference type="NCBI Taxonomy" id="333673"/>
    <lineage>
        <taxon>Eukaryota</taxon>
        <taxon>Metazoa</taxon>
        <taxon>Chordata</taxon>
        <taxon>Craniata</taxon>
        <taxon>Vertebrata</taxon>
        <taxon>Euteleostomi</taxon>
        <taxon>Archelosauria</taxon>
        <taxon>Archosauria</taxon>
        <taxon>Dinosauria</taxon>
        <taxon>Saurischia</taxon>
        <taxon>Theropoda</taxon>
        <taxon>Coelurosauria</taxon>
        <taxon>Aves</taxon>
        <taxon>Neognathae</taxon>
        <taxon>Neoaves</taxon>
        <taxon>Telluraves</taxon>
        <taxon>Australaves</taxon>
        <taxon>Passeriformes</taxon>
        <taxon>Sylvioidea</taxon>
        <taxon>Hirundinidae</taxon>
        <taxon>Hirundo</taxon>
    </lineage>
</organism>
<gene>
    <name evidence="1" type="ORF">DUI87_15106</name>
</gene>
<dbReference type="EMBL" id="QRBI01000118">
    <property type="protein sequence ID" value="RMC08075.1"/>
    <property type="molecule type" value="Genomic_DNA"/>
</dbReference>
<dbReference type="OrthoDB" id="443915at2759"/>
<dbReference type="Proteomes" id="UP000269221">
    <property type="component" value="Unassembled WGS sequence"/>
</dbReference>
<accession>A0A3M0K476</accession>
<proteinExistence type="predicted"/>
<dbReference type="AlphaFoldDB" id="A0A3M0K476"/>
<reference evidence="1 2" key="1">
    <citation type="submission" date="2018-07" db="EMBL/GenBank/DDBJ databases">
        <title>A high quality draft genome assembly of the barn swallow (H. rustica rustica).</title>
        <authorList>
            <person name="Formenti G."/>
            <person name="Chiara M."/>
            <person name="Poveda L."/>
            <person name="Francoijs K.-J."/>
            <person name="Bonisoli-Alquati A."/>
            <person name="Canova L."/>
            <person name="Gianfranceschi L."/>
            <person name="Horner D.S."/>
            <person name="Saino N."/>
        </authorList>
    </citation>
    <scope>NUCLEOTIDE SEQUENCE [LARGE SCALE GENOMIC DNA]</scope>
    <source>
        <strain evidence="1">Chelidonia</strain>
        <tissue evidence="1">Blood</tissue>
    </source>
</reference>
<sequence>MLLVCRTLLGVTAGQFSGSSLLCPVLGFVAEEGEESTGVGPGEVTERIWALEHLCAGHRLRELGLVRLQKGRLRAGPINPYQHLQGGPEHEARLCSVVPGPG</sequence>
<comment type="caution">
    <text evidence="1">The sequence shown here is derived from an EMBL/GenBank/DDBJ whole genome shotgun (WGS) entry which is preliminary data.</text>
</comment>
<evidence type="ECO:0000313" key="2">
    <source>
        <dbReference type="Proteomes" id="UP000269221"/>
    </source>
</evidence>